<gene>
    <name evidence="1" type="ORF">GWI33_023407</name>
</gene>
<evidence type="ECO:0000313" key="1">
    <source>
        <dbReference type="EMBL" id="KAF7283562.1"/>
    </source>
</evidence>
<name>A0A834IM95_RHYFE</name>
<protein>
    <submittedName>
        <fullName evidence="1">Uncharacterized protein</fullName>
    </submittedName>
</protein>
<dbReference type="EMBL" id="JAACXV010000098">
    <property type="protein sequence ID" value="KAF7283562.1"/>
    <property type="molecule type" value="Genomic_DNA"/>
</dbReference>
<reference evidence="1" key="1">
    <citation type="submission" date="2020-08" db="EMBL/GenBank/DDBJ databases">
        <title>Genome sequencing and assembly of the red palm weevil Rhynchophorus ferrugineus.</title>
        <authorList>
            <person name="Dias G.B."/>
            <person name="Bergman C.M."/>
            <person name="Manee M."/>
        </authorList>
    </citation>
    <scope>NUCLEOTIDE SEQUENCE</scope>
    <source>
        <strain evidence="1">AA-2017</strain>
        <tissue evidence="1">Whole larva</tissue>
    </source>
</reference>
<dbReference type="AlphaFoldDB" id="A0A834IM95"/>
<keyword evidence="2" id="KW-1185">Reference proteome</keyword>
<accession>A0A834IM95</accession>
<proteinExistence type="predicted"/>
<sequence length="76" mass="8271">MAENPRPNWVLKMKISQDLGRSFAVDNYGDRFTGLLCSWGGDIRNGYGACGVSNTTNIVKNAIGIIGMDFFAVLVL</sequence>
<evidence type="ECO:0000313" key="2">
    <source>
        <dbReference type="Proteomes" id="UP000625711"/>
    </source>
</evidence>
<organism evidence="1 2">
    <name type="scientific">Rhynchophorus ferrugineus</name>
    <name type="common">Red palm weevil</name>
    <name type="synonym">Curculio ferrugineus</name>
    <dbReference type="NCBI Taxonomy" id="354439"/>
    <lineage>
        <taxon>Eukaryota</taxon>
        <taxon>Metazoa</taxon>
        <taxon>Ecdysozoa</taxon>
        <taxon>Arthropoda</taxon>
        <taxon>Hexapoda</taxon>
        <taxon>Insecta</taxon>
        <taxon>Pterygota</taxon>
        <taxon>Neoptera</taxon>
        <taxon>Endopterygota</taxon>
        <taxon>Coleoptera</taxon>
        <taxon>Polyphaga</taxon>
        <taxon>Cucujiformia</taxon>
        <taxon>Curculionidae</taxon>
        <taxon>Dryophthorinae</taxon>
        <taxon>Rhynchophorus</taxon>
    </lineage>
</organism>
<comment type="caution">
    <text evidence="1">The sequence shown here is derived from an EMBL/GenBank/DDBJ whole genome shotgun (WGS) entry which is preliminary data.</text>
</comment>
<dbReference type="Proteomes" id="UP000625711">
    <property type="component" value="Unassembled WGS sequence"/>
</dbReference>